<protein>
    <submittedName>
        <fullName evidence="3">PH domain-containing protein</fullName>
    </submittedName>
</protein>
<organism evidence="3 4">
    <name type="scientific">Kineosporia babensis</name>
    <dbReference type="NCBI Taxonomy" id="499548"/>
    <lineage>
        <taxon>Bacteria</taxon>
        <taxon>Bacillati</taxon>
        <taxon>Actinomycetota</taxon>
        <taxon>Actinomycetes</taxon>
        <taxon>Kineosporiales</taxon>
        <taxon>Kineosporiaceae</taxon>
        <taxon>Kineosporia</taxon>
    </lineage>
</organism>
<dbReference type="InterPro" id="IPR019692">
    <property type="entry name" value="CFP-6_PH"/>
</dbReference>
<feature type="transmembrane region" description="Helical" evidence="1">
    <location>
        <begin position="53"/>
        <end position="76"/>
    </location>
</feature>
<keyword evidence="1" id="KW-0472">Membrane</keyword>
<sequence>MVDAADDRPEPDSGPAALPPLLRRIPVQLVALVMLAVCVCAFVAIYLDVPSTARGILGAVAVGLFAVAMGCLRMYLEVDDEGVAVRYLLRERWAPWPQIDRIEIASGIKGSESIRVVLKDGSLIDVPPALLQPTAPTSRPKALARLKGTLGEIEARRPDTYRR</sequence>
<dbReference type="Pfam" id="PF10756">
    <property type="entry name" value="bPH_6"/>
    <property type="match status" value="1"/>
</dbReference>
<evidence type="ECO:0000313" key="3">
    <source>
        <dbReference type="EMBL" id="MCD5314603.1"/>
    </source>
</evidence>
<evidence type="ECO:0000256" key="1">
    <source>
        <dbReference type="SAM" id="Phobius"/>
    </source>
</evidence>
<accession>A0A9X1NI71</accession>
<gene>
    <name evidence="3" type="ORF">LR394_27215</name>
</gene>
<keyword evidence="1" id="KW-0812">Transmembrane</keyword>
<dbReference type="RefSeq" id="WP_231447276.1">
    <property type="nucleotide sequence ID" value="NZ_JAJOMB010000017.1"/>
</dbReference>
<dbReference type="EMBL" id="JAJOMB010000017">
    <property type="protein sequence ID" value="MCD5314603.1"/>
    <property type="molecule type" value="Genomic_DNA"/>
</dbReference>
<name>A0A9X1NI71_9ACTN</name>
<evidence type="ECO:0000313" key="4">
    <source>
        <dbReference type="Proteomes" id="UP001138997"/>
    </source>
</evidence>
<reference evidence="3" key="1">
    <citation type="submission" date="2021-11" db="EMBL/GenBank/DDBJ databases">
        <title>Streptomyces corallinus and Kineosporia corallina sp. nov., two new coral-derived marine actinobacteria.</title>
        <authorList>
            <person name="Buangrab K."/>
            <person name="Sutthacheep M."/>
            <person name="Yeemin T."/>
            <person name="Harunari E."/>
            <person name="Igarashi Y."/>
            <person name="Sripreechasak P."/>
            <person name="Kanchanasin P."/>
            <person name="Tanasupawat S."/>
            <person name="Phongsopitanun W."/>
        </authorList>
    </citation>
    <scope>NUCLEOTIDE SEQUENCE</scope>
    <source>
        <strain evidence="3">JCM 31032</strain>
    </source>
</reference>
<feature type="transmembrane region" description="Helical" evidence="1">
    <location>
        <begin position="29"/>
        <end position="47"/>
    </location>
</feature>
<proteinExistence type="predicted"/>
<dbReference type="Proteomes" id="UP001138997">
    <property type="component" value="Unassembled WGS sequence"/>
</dbReference>
<comment type="caution">
    <text evidence="3">The sequence shown here is derived from an EMBL/GenBank/DDBJ whole genome shotgun (WGS) entry which is preliminary data.</text>
</comment>
<keyword evidence="1" id="KW-1133">Transmembrane helix</keyword>
<keyword evidence="4" id="KW-1185">Reference proteome</keyword>
<feature type="domain" description="Low molecular weight protein antigen 6 PH" evidence="2">
    <location>
        <begin position="75"/>
        <end position="107"/>
    </location>
</feature>
<dbReference type="AlphaFoldDB" id="A0A9X1NI71"/>
<evidence type="ECO:0000259" key="2">
    <source>
        <dbReference type="Pfam" id="PF10756"/>
    </source>
</evidence>